<comment type="similarity">
    <text evidence="1">Belongs to the DprA/Smf family.</text>
</comment>
<name>A0A1W9NXD6_UNCC3</name>
<organism evidence="4 5">
    <name type="scientific">candidate division CPR3 bacterium 4484_211</name>
    <dbReference type="NCBI Taxonomy" id="1968527"/>
    <lineage>
        <taxon>Bacteria</taxon>
        <taxon>Bacteria division CPR3</taxon>
    </lineage>
</organism>
<dbReference type="Pfam" id="PF02481">
    <property type="entry name" value="DNA_processg_A"/>
    <property type="match status" value="1"/>
</dbReference>
<accession>A0A1W9NXD6</accession>
<evidence type="ECO:0000313" key="4">
    <source>
        <dbReference type="EMBL" id="OQX50702.1"/>
    </source>
</evidence>
<feature type="domain" description="DprA winged helix" evidence="3">
    <location>
        <begin position="297"/>
        <end position="342"/>
    </location>
</feature>
<feature type="domain" description="Smf/DprA SLOG" evidence="2">
    <location>
        <begin position="71"/>
        <end position="279"/>
    </location>
</feature>
<evidence type="ECO:0000259" key="3">
    <source>
        <dbReference type="Pfam" id="PF17782"/>
    </source>
</evidence>
<evidence type="ECO:0000313" key="5">
    <source>
        <dbReference type="Proteomes" id="UP000192520"/>
    </source>
</evidence>
<reference evidence="5" key="1">
    <citation type="submission" date="2017-03" db="EMBL/GenBank/DDBJ databases">
        <title>Novel pathways for hydrocarbon cycling and metabolic interdependencies in hydrothermal sediment communities.</title>
        <authorList>
            <person name="Dombrowski N."/>
            <person name="Seitz K."/>
            <person name="Teske A."/>
            <person name="Baker B."/>
        </authorList>
    </citation>
    <scope>NUCLEOTIDE SEQUENCE [LARGE SCALE GENOMIC DNA]</scope>
</reference>
<dbReference type="InterPro" id="IPR041614">
    <property type="entry name" value="DprA_WH"/>
</dbReference>
<dbReference type="EMBL" id="MZGJ01000024">
    <property type="protein sequence ID" value="OQX50702.1"/>
    <property type="molecule type" value="Genomic_DNA"/>
</dbReference>
<dbReference type="PANTHER" id="PTHR43022:SF1">
    <property type="entry name" value="PROTEIN SMF"/>
    <property type="match status" value="1"/>
</dbReference>
<dbReference type="Gene3D" id="1.10.10.10">
    <property type="entry name" value="Winged helix-like DNA-binding domain superfamily/Winged helix DNA-binding domain"/>
    <property type="match status" value="1"/>
</dbReference>
<dbReference type="Proteomes" id="UP000192520">
    <property type="component" value="Unassembled WGS sequence"/>
</dbReference>
<dbReference type="Pfam" id="PF17782">
    <property type="entry name" value="WHD_DprA"/>
    <property type="match status" value="1"/>
</dbReference>
<dbReference type="GO" id="GO:0009294">
    <property type="term" value="P:DNA-mediated transformation"/>
    <property type="evidence" value="ECO:0007669"/>
    <property type="project" value="InterPro"/>
</dbReference>
<sequence>MTHVSKDEKNYYLFLRYIPKLGKAGIKKLLDQGWSPREIWREFGSKVARVSRIKHEVEKELVKAARLGFDLITPQDDSYPRRLWEIHDPPFLLYTKGKLIPKDEMALAVVGTRNFSAYGRDVVESIVPQLVGAGLTVVSGMARGIDSIAHKAAIDCGGRTIAVLGSGLDVVYPPENRDLFEEISAQGAVVSEFPLGFEPNNYSFPVRNRVISGLSLGVWVVEAPRRSGALITADLALSQGREVFALPGSVFSQRSVGPNWLIKQGAVPVTEAKDILDVLELENRSQEIEVRQFLPETEVEKLIHDLLSEGPMTVDNLIRHSGFSAAEVNTALSKMEIKGVIREIGNSEYRKV</sequence>
<dbReference type="Gene3D" id="3.40.50.450">
    <property type="match status" value="1"/>
</dbReference>
<dbReference type="PANTHER" id="PTHR43022">
    <property type="entry name" value="PROTEIN SMF"/>
    <property type="match status" value="1"/>
</dbReference>
<dbReference type="AlphaFoldDB" id="A0A1W9NXD6"/>
<evidence type="ECO:0000256" key="1">
    <source>
        <dbReference type="ARBA" id="ARBA00006525"/>
    </source>
</evidence>
<proteinExistence type="inferred from homology"/>
<comment type="caution">
    <text evidence="4">The sequence shown here is derived from an EMBL/GenBank/DDBJ whole genome shotgun (WGS) entry which is preliminary data.</text>
</comment>
<dbReference type="InterPro" id="IPR057666">
    <property type="entry name" value="DrpA_SLOG"/>
</dbReference>
<gene>
    <name evidence="4" type="ORF">B5M47_03480</name>
</gene>
<protein>
    <submittedName>
        <fullName evidence="4">DNA protecting protein DprA</fullName>
    </submittedName>
</protein>
<dbReference type="SUPFAM" id="SSF102405">
    <property type="entry name" value="MCP/YpsA-like"/>
    <property type="match status" value="1"/>
</dbReference>
<dbReference type="STRING" id="1968527.B5M47_03480"/>
<evidence type="ECO:0000259" key="2">
    <source>
        <dbReference type="Pfam" id="PF02481"/>
    </source>
</evidence>
<dbReference type="NCBIfam" id="TIGR00732">
    <property type="entry name" value="dprA"/>
    <property type="match status" value="1"/>
</dbReference>
<dbReference type="InterPro" id="IPR003488">
    <property type="entry name" value="DprA"/>
</dbReference>
<dbReference type="InterPro" id="IPR036388">
    <property type="entry name" value="WH-like_DNA-bd_sf"/>
</dbReference>